<keyword evidence="2" id="KW-1185">Reference proteome</keyword>
<protein>
    <submittedName>
        <fullName evidence="1">Uncharacterized protein</fullName>
    </submittedName>
</protein>
<name>A0AA47N5R3_MERPO</name>
<dbReference type="Proteomes" id="UP001174136">
    <property type="component" value="Unassembled WGS sequence"/>
</dbReference>
<evidence type="ECO:0000313" key="2">
    <source>
        <dbReference type="Proteomes" id="UP001174136"/>
    </source>
</evidence>
<accession>A0AA47N5R3</accession>
<dbReference type="EMBL" id="JAOPHQ010001135">
    <property type="protein sequence ID" value="KAK0152214.1"/>
    <property type="molecule type" value="Genomic_DNA"/>
</dbReference>
<proteinExistence type="predicted"/>
<sequence>MIIQTAKYFCAAHFTLPPGIRLASRTAIPANHKVVFKRWSREEKGFRIGQGDRLIVAMTTKLAKLTSPLPPPPPLVMGHHASSWESVATDLWARPQVTDTLRRMTNHRLLRREWPAAHGSAH</sequence>
<reference evidence="1" key="1">
    <citation type="journal article" date="2023" name="Front. Mar. Sci.">
        <title>A new Merluccius polli reference genome to investigate the effects of global change in West African waters.</title>
        <authorList>
            <person name="Mateo J.L."/>
            <person name="Blanco-Fernandez C."/>
            <person name="Garcia-Vazquez E."/>
            <person name="Machado-Schiaffino G."/>
        </authorList>
    </citation>
    <scope>NUCLEOTIDE SEQUENCE</scope>
    <source>
        <strain evidence="1">C29</strain>
        <tissue evidence="1">Fin</tissue>
    </source>
</reference>
<evidence type="ECO:0000313" key="1">
    <source>
        <dbReference type="EMBL" id="KAK0152214.1"/>
    </source>
</evidence>
<gene>
    <name evidence="1" type="ORF">N1851_006400</name>
</gene>
<dbReference type="AlphaFoldDB" id="A0AA47N5R3"/>
<organism evidence="1 2">
    <name type="scientific">Merluccius polli</name>
    <name type="common">Benguela hake</name>
    <name type="synonym">Merluccius cadenati</name>
    <dbReference type="NCBI Taxonomy" id="89951"/>
    <lineage>
        <taxon>Eukaryota</taxon>
        <taxon>Metazoa</taxon>
        <taxon>Chordata</taxon>
        <taxon>Craniata</taxon>
        <taxon>Vertebrata</taxon>
        <taxon>Euteleostomi</taxon>
        <taxon>Actinopterygii</taxon>
        <taxon>Neopterygii</taxon>
        <taxon>Teleostei</taxon>
        <taxon>Neoteleostei</taxon>
        <taxon>Acanthomorphata</taxon>
        <taxon>Zeiogadaria</taxon>
        <taxon>Gadariae</taxon>
        <taxon>Gadiformes</taxon>
        <taxon>Gadoidei</taxon>
        <taxon>Merlucciidae</taxon>
        <taxon>Merluccius</taxon>
    </lineage>
</organism>
<comment type="caution">
    <text evidence="1">The sequence shown here is derived from an EMBL/GenBank/DDBJ whole genome shotgun (WGS) entry which is preliminary data.</text>
</comment>